<proteinExistence type="predicted"/>
<dbReference type="AlphaFoldDB" id="A0A0C9VZY5"/>
<keyword evidence="2" id="KW-1185">Reference proteome</keyword>
<organism evidence="1 2">
    <name type="scientific">Hydnomerulius pinastri MD-312</name>
    <dbReference type="NCBI Taxonomy" id="994086"/>
    <lineage>
        <taxon>Eukaryota</taxon>
        <taxon>Fungi</taxon>
        <taxon>Dikarya</taxon>
        <taxon>Basidiomycota</taxon>
        <taxon>Agaricomycotina</taxon>
        <taxon>Agaricomycetes</taxon>
        <taxon>Agaricomycetidae</taxon>
        <taxon>Boletales</taxon>
        <taxon>Boletales incertae sedis</taxon>
        <taxon>Leucogyrophana</taxon>
    </lineage>
</organism>
<dbReference type="Proteomes" id="UP000053820">
    <property type="component" value="Unassembled WGS sequence"/>
</dbReference>
<gene>
    <name evidence="1" type="ORF">HYDPIDRAFT_118826</name>
</gene>
<reference evidence="1 2" key="1">
    <citation type="submission" date="2014-04" db="EMBL/GenBank/DDBJ databases">
        <title>Evolutionary Origins and Diversification of the Mycorrhizal Mutualists.</title>
        <authorList>
            <consortium name="DOE Joint Genome Institute"/>
            <consortium name="Mycorrhizal Genomics Consortium"/>
            <person name="Kohler A."/>
            <person name="Kuo A."/>
            <person name="Nagy L.G."/>
            <person name="Floudas D."/>
            <person name="Copeland A."/>
            <person name="Barry K.W."/>
            <person name="Cichocki N."/>
            <person name="Veneault-Fourrey C."/>
            <person name="LaButti K."/>
            <person name="Lindquist E.A."/>
            <person name="Lipzen A."/>
            <person name="Lundell T."/>
            <person name="Morin E."/>
            <person name="Murat C."/>
            <person name="Riley R."/>
            <person name="Ohm R."/>
            <person name="Sun H."/>
            <person name="Tunlid A."/>
            <person name="Henrissat B."/>
            <person name="Grigoriev I.V."/>
            <person name="Hibbett D.S."/>
            <person name="Martin F."/>
        </authorList>
    </citation>
    <scope>NUCLEOTIDE SEQUENCE [LARGE SCALE GENOMIC DNA]</scope>
    <source>
        <strain evidence="1 2">MD-312</strain>
    </source>
</reference>
<protein>
    <submittedName>
        <fullName evidence="1">Uncharacterized protein</fullName>
    </submittedName>
</protein>
<evidence type="ECO:0000313" key="1">
    <source>
        <dbReference type="EMBL" id="KIJ59073.1"/>
    </source>
</evidence>
<dbReference type="HOGENOM" id="CLU_2849973_0_0_1"/>
<accession>A0A0C9VZY5</accession>
<evidence type="ECO:0000313" key="2">
    <source>
        <dbReference type="Proteomes" id="UP000053820"/>
    </source>
</evidence>
<dbReference type="EMBL" id="KN839898">
    <property type="protein sequence ID" value="KIJ59073.1"/>
    <property type="molecule type" value="Genomic_DNA"/>
</dbReference>
<sequence>MFAPCPSWLVVFFNSMENRTAVRISFCAQPMRSRTTSQSLLGQPELLAPVIISSTSFPTRSGLQI</sequence>
<name>A0A0C9VZY5_9AGAM</name>